<name>A0A821ZCM7_9BILA</name>
<dbReference type="EMBL" id="CAJOBP010101259">
    <property type="protein sequence ID" value="CAF4976847.1"/>
    <property type="molecule type" value="Genomic_DNA"/>
</dbReference>
<evidence type="ECO:0000313" key="1">
    <source>
        <dbReference type="EMBL" id="CAF4902522.1"/>
    </source>
</evidence>
<keyword evidence="3" id="KW-1185">Reference proteome</keyword>
<dbReference type="AlphaFoldDB" id="A0A821ZCM7"/>
<gene>
    <name evidence="1" type="ORF">UJA718_LOCUS45592</name>
    <name evidence="2" type="ORF">UJA718_LOCUS49082</name>
</gene>
<comment type="caution">
    <text evidence="2">The sequence shown here is derived from an EMBL/GenBank/DDBJ whole genome shotgun (WGS) entry which is preliminary data.</text>
</comment>
<proteinExistence type="predicted"/>
<organism evidence="2 3">
    <name type="scientific">Rotaria socialis</name>
    <dbReference type="NCBI Taxonomy" id="392032"/>
    <lineage>
        <taxon>Eukaryota</taxon>
        <taxon>Metazoa</taxon>
        <taxon>Spiralia</taxon>
        <taxon>Gnathifera</taxon>
        <taxon>Rotifera</taxon>
        <taxon>Eurotatoria</taxon>
        <taxon>Bdelloidea</taxon>
        <taxon>Philodinida</taxon>
        <taxon>Philodinidae</taxon>
        <taxon>Rotaria</taxon>
    </lineage>
</organism>
<dbReference type="Proteomes" id="UP000663873">
    <property type="component" value="Unassembled WGS sequence"/>
</dbReference>
<accession>A0A821ZCM7</accession>
<dbReference type="EMBL" id="CAJOBP010077194">
    <property type="protein sequence ID" value="CAF4902522.1"/>
    <property type="molecule type" value="Genomic_DNA"/>
</dbReference>
<evidence type="ECO:0000313" key="2">
    <source>
        <dbReference type="EMBL" id="CAF4976847.1"/>
    </source>
</evidence>
<sequence>MLNGKPLFPGKHYIDQLNLILNVIGSPDEHDLASI</sequence>
<protein>
    <submittedName>
        <fullName evidence="2">Uncharacterized protein</fullName>
    </submittedName>
</protein>
<feature type="non-terminal residue" evidence="2">
    <location>
        <position position="1"/>
    </location>
</feature>
<evidence type="ECO:0000313" key="3">
    <source>
        <dbReference type="Proteomes" id="UP000663873"/>
    </source>
</evidence>
<dbReference type="SUPFAM" id="SSF56112">
    <property type="entry name" value="Protein kinase-like (PK-like)"/>
    <property type="match status" value="1"/>
</dbReference>
<dbReference type="InterPro" id="IPR011009">
    <property type="entry name" value="Kinase-like_dom_sf"/>
</dbReference>
<reference evidence="2" key="1">
    <citation type="submission" date="2021-02" db="EMBL/GenBank/DDBJ databases">
        <authorList>
            <person name="Nowell W R."/>
        </authorList>
    </citation>
    <scope>NUCLEOTIDE SEQUENCE</scope>
</reference>
<dbReference type="Gene3D" id="1.10.510.10">
    <property type="entry name" value="Transferase(Phosphotransferase) domain 1"/>
    <property type="match status" value="1"/>
</dbReference>